<evidence type="ECO:0000313" key="5">
    <source>
        <dbReference type="EMBL" id="KAK9759794.1"/>
    </source>
</evidence>
<dbReference type="PANTHER" id="PTHR23188">
    <property type="entry name" value="RNA POLYMERASE II-ASSOCIATED FACTOR 1 HOMOLOG"/>
    <property type="match status" value="1"/>
</dbReference>
<dbReference type="EMBL" id="JASJQH010003080">
    <property type="protein sequence ID" value="KAK9759794.1"/>
    <property type="molecule type" value="Genomic_DNA"/>
</dbReference>
<evidence type="ECO:0000256" key="2">
    <source>
        <dbReference type="ARBA" id="ARBA00007560"/>
    </source>
</evidence>
<evidence type="ECO:0000256" key="3">
    <source>
        <dbReference type="ARBA" id="ARBA00023242"/>
    </source>
</evidence>
<gene>
    <name evidence="5" type="ORF">K7432_016844</name>
</gene>
<sequence>MSNSKRFGAEFLCNVRYQSALPPPPFVPKLLDVPKSTERFVEYRHTSLVEGTPYALHTNADLAMPIDLFQLNAFSKRKEKPNKSAKLDPKDRALLVKPPSEGFGARSRQFVPWLRRPEYISSEVTRSSPKGKAVESSFGLSATKGSEDIDYTLEGQIASIERTFKSCNDPNLLSKLKHPKNADIKPVECIPIFPDFQRLGSSYTQCSYDGFPDPTVEDKSSSSGADLTKSANSILKPMQNPHDPSETFLAFFLPTESSVEKLKKRKADDLEAEMSYDYEWVRDYTYESVPCTNFTQLMIYIGEDKTSHYVPIRSRLVLKKKRAKSKRGAEPYKKPTHLQITHRHPTEEEKESHREALRDIYVNDDDKEMD</sequence>
<organism evidence="5 6">
    <name type="scientific">Basidiobolus ranarum</name>
    <dbReference type="NCBI Taxonomy" id="34480"/>
    <lineage>
        <taxon>Eukaryota</taxon>
        <taxon>Fungi</taxon>
        <taxon>Fungi incertae sedis</taxon>
        <taxon>Zoopagomycota</taxon>
        <taxon>Entomophthoromycotina</taxon>
        <taxon>Basidiobolomycetes</taxon>
        <taxon>Basidiobolales</taxon>
        <taxon>Basidiobolaceae</taxon>
        <taxon>Basidiobolus</taxon>
    </lineage>
</organism>
<evidence type="ECO:0000256" key="4">
    <source>
        <dbReference type="SAM" id="MobiDB-lite"/>
    </source>
</evidence>
<accession>A0ABR2WE66</accession>
<dbReference type="Pfam" id="PF03985">
    <property type="entry name" value="Paf1"/>
    <property type="match status" value="1"/>
</dbReference>
<feature type="region of interest" description="Disordered" evidence="4">
    <location>
        <begin position="323"/>
        <end position="370"/>
    </location>
</feature>
<feature type="compositionally biased region" description="Basic and acidic residues" evidence="4">
    <location>
        <begin position="344"/>
        <end position="358"/>
    </location>
</feature>
<comment type="caution">
    <text evidence="5">The sequence shown here is derived from an EMBL/GenBank/DDBJ whole genome shotgun (WGS) entry which is preliminary data.</text>
</comment>
<comment type="similarity">
    <text evidence="2">Belongs to the PAF1 family.</text>
</comment>
<name>A0ABR2WE66_9FUNG</name>
<comment type="subcellular location">
    <subcellularLocation>
        <location evidence="1">Nucleus</location>
    </subcellularLocation>
</comment>
<evidence type="ECO:0000313" key="6">
    <source>
        <dbReference type="Proteomes" id="UP001479436"/>
    </source>
</evidence>
<reference evidence="5 6" key="1">
    <citation type="submission" date="2023-04" db="EMBL/GenBank/DDBJ databases">
        <title>Genome of Basidiobolus ranarum AG-B5.</title>
        <authorList>
            <person name="Stajich J.E."/>
            <person name="Carter-House D."/>
            <person name="Gryganskyi A."/>
        </authorList>
    </citation>
    <scope>NUCLEOTIDE SEQUENCE [LARGE SCALE GENOMIC DNA]</scope>
    <source>
        <strain evidence="5 6">AG-B5</strain>
    </source>
</reference>
<evidence type="ECO:0008006" key="7">
    <source>
        <dbReference type="Google" id="ProtNLM"/>
    </source>
</evidence>
<keyword evidence="3" id="KW-0539">Nucleus</keyword>
<dbReference type="Proteomes" id="UP001479436">
    <property type="component" value="Unassembled WGS sequence"/>
</dbReference>
<proteinExistence type="inferred from homology"/>
<feature type="compositionally biased region" description="Basic residues" evidence="4">
    <location>
        <begin position="334"/>
        <end position="343"/>
    </location>
</feature>
<keyword evidence="6" id="KW-1185">Reference proteome</keyword>
<protein>
    <recommendedName>
        <fullName evidence="7">RNA polymerase II-associated factor 1 homolog</fullName>
    </recommendedName>
</protein>
<evidence type="ECO:0000256" key="1">
    <source>
        <dbReference type="ARBA" id="ARBA00004123"/>
    </source>
</evidence>
<dbReference type="PANTHER" id="PTHR23188:SF12">
    <property type="entry name" value="RNA POLYMERASE II-ASSOCIATED FACTOR 1 HOMOLOG"/>
    <property type="match status" value="1"/>
</dbReference>
<dbReference type="InterPro" id="IPR007133">
    <property type="entry name" value="RNA_pol_II-assoc_Paf1"/>
</dbReference>